<comment type="similarity">
    <text evidence="5 7">Belongs to the DEAD box helicase family.</text>
</comment>
<feature type="domain" description="Helicase ATP-binding" evidence="8">
    <location>
        <begin position="33"/>
        <end position="204"/>
    </location>
</feature>
<evidence type="ECO:0000259" key="10">
    <source>
        <dbReference type="PROSITE" id="PS51195"/>
    </source>
</evidence>
<dbReference type="RefSeq" id="WP_205457752.1">
    <property type="nucleotide sequence ID" value="NZ_JAFHKK010000001.1"/>
</dbReference>
<keyword evidence="4 7" id="KW-0067">ATP-binding</keyword>
<dbReference type="InterPro" id="IPR001650">
    <property type="entry name" value="Helicase_C-like"/>
</dbReference>
<dbReference type="SMART" id="SM00490">
    <property type="entry name" value="HELICc"/>
    <property type="match status" value="1"/>
</dbReference>
<dbReference type="InterPro" id="IPR011545">
    <property type="entry name" value="DEAD/DEAH_box_helicase_dom"/>
</dbReference>
<dbReference type="CDD" id="cd00268">
    <property type="entry name" value="DEADc"/>
    <property type="match status" value="1"/>
</dbReference>
<evidence type="ECO:0000259" key="9">
    <source>
        <dbReference type="PROSITE" id="PS51194"/>
    </source>
</evidence>
<feature type="short sequence motif" description="Q motif" evidence="6">
    <location>
        <begin position="2"/>
        <end position="30"/>
    </location>
</feature>
<keyword evidence="1 7" id="KW-0547">Nucleotide-binding</keyword>
<dbReference type="CDD" id="cd18787">
    <property type="entry name" value="SF2_C_DEAD"/>
    <property type="match status" value="1"/>
</dbReference>
<dbReference type="Pfam" id="PF03880">
    <property type="entry name" value="DbpA"/>
    <property type="match status" value="1"/>
</dbReference>
<dbReference type="Pfam" id="PF00270">
    <property type="entry name" value="DEAD"/>
    <property type="match status" value="1"/>
</dbReference>
<gene>
    <name evidence="11" type="primary">dbpA</name>
    <name evidence="11" type="ORF">JWV37_00870</name>
</gene>
<name>A0ABS2WNV3_9BACT</name>
<reference evidence="11" key="2">
    <citation type="submission" date="2021-02" db="EMBL/GenBank/DDBJ databases">
        <authorList>
            <person name="Merkel A.Y."/>
        </authorList>
    </citation>
    <scope>NUCLEOTIDE SEQUENCE</scope>
    <source>
        <strain evidence="11">T05b</strain>
    </source>
</reference>
<dbReference type="InterPro" id="IPR014001">
    <property type="entry name" value="Helicase_ATP-bd"/>
</dbReference>
<dbReference type="PROSITE" id="PS51195">
    <property type="entry name" value="Q_MOTIF"/>
    <property type="match status" value="1"/>
</dbReference>
<evidence type="ECO:0000259" key="8">
    <source>
        <dbReference type="PROSITE" id="PS51192"/>
    </source>
</evidence>
<dbReference type="SMART" id="SM00487">
    <property type="entry name" value="DEXDc"/>
    <property type="match status" value="1"/>
</dbReference>
<evidence type="ECO:0000313" key="11">
    <source>
        <dbReference type="EMBL" id="MBN2963319.1"/>
    </source>
</evidence>
<dbReference type="InterPro" id="IPR005580">
    <property type="entry name" value="DbpA/CsdA_RNA-bd_dom"/>
</dbReference>
<dbReference type="Pfam" id="PF00271">
    <property type="entry name" value="Helicase_C"/>
    <property type="match status" value="1"/>
</dbReference>
<dbReference type="EMBL" id="JAFHKK010000001">
    <property type="protein sequence ID" value="MBN2963319.1"/>
    <property type="molecule type" value="Genomic_DNA"/>
</dbReference>
<dbReference type="InterPro" id="IPR000629">
    <property type="entry name" value="RNA-helicase_DEAD-box_CS"/>
</dbReference>
<keyword evidence="12" id="KW-1185">Reference proteome</keyword>
<dbReference type="InterPro" id="IPR027417">
    <property type="entry name" value="P-loop_NTPase"/>
</dbReference>
<comment type="caution">
    <text evidence="11">The sequence shown here is derived from an EMBL/GenBank/DDBJ whole genome shotgun (WGS) entry which is preliminary data.</text>
</comment>
<dbReference type="InterPro" id="IPR012677">
    <property type="entry name" value="Nucleotide-bd_a/b_plait_sf"/>
</dbReference>
<evidence type="ECO:0000256" key="6">
    <source>
        <dbReference type="PROSITE-ProRule" id="PRU00552"/>
    </source>
</evidence>
<dbReference type="InterPro" id="IPR044742">
    <property type="entry name" value="DEAD/DEAH_RhlB"/>
</dbReference>
<sequence>MPSFATLPLPDSLVSTLESLGFDAMTPIQEAALPRILEGHDLIAKAKTGSGKTAAFGVGLLARLDVKRFKPQALVLCPTRELADQVAKELRRIARFAPNLKILTLCGGTAFGPQIGSLAHGAHVVVGTPGRVLKHLQKKTLVLDEATTLVLDEADRMLDMGFLEEVEEVIAFVPRARQTLLFSATFPEDIVALSQRIQREPQSVEVEAQDNRVIERFYETSTKPEALLRALATFTPSNALVFVNTKVEANTVADFLFKRGVDALSLHGDLEQYQRNDVLVQFANNSCSVLVATEVAARGLDIKALAMVINYDLPHTLESYTHRIGRTARAGEEGLAVSLYTSREWEKIAQYEAPSRHFEREDALHVSRGFSMKPPFRTLVLEGGKKDKLRPGDILGALTGEMGLEAKEIGKIDIYDKQSYVAISQARVDEVKEKRFKVKKKIFPTWVL</sequence>
<dbReference type="Proteomes" id="UP000703590">
    <property type="component" value="Unassembled WGS sequence"/>
</dbReference>
<keyword evidence="3 7" id="KW-0347">Helicase</keyword>
<dbReference type="InterPro" id="IPR050079">
    <property type="entry name" value="DEAD_box_RNA_helicase"/>
</dbReference>
<evidence type="ECO:0000256" key="5">
    <source>
        <dbReference type="ARBA" id="ARBA00038437"/>
    </source>
</evidence>
<dbReference type="SUPFAM" id="SSF52540">
    <property type="entry name" value="P-loop containing nucleoside triphosphate hydrolases"/>
    <property type="match status" value="1"/>
</dbReference>
<dbReference type="NCBIfam" id="NF008744">
    <property type="entry name" value="PRK11776.1"/>
    <property type="match status" value="1"/>
</dbReference>
<feature type="domain" description="DEAD-box RNA helicase Q" evidence="10">
    <location>
        <begin position="2"/>
        <end position="30"/>
    </location>
</feature>
<keyword evidence="2 7" id="KW-0378">Hydrolase</keyword>
<dbReference type="PANTHER" id="PTHR47959:SF1">
    <property type="entry name" value="ATP-DEPENDENT RNA HELICASE DBPA"/>
    <property type="match status" value="1"/>
</dbReference>
<dbReference type="GO" id="GO:0003724">
    <property type="term" value="F:RNA helicase activity"/>
    <property type="evidence" value="ECO:0007669"/>
    <property type="project" value="UniProtKB-EC"/>
</dbReference>
<dbReference type="Gene3D" id="3.30.70.330">
    <property type="match status" value="1"/>
</dbReference>
<organism evidence="11 12">
    <name type="scientific">Sulfurospirillum tamanense</name>
    <dbReference type="NCBI Taxonomy" id="2813362"/>
    <lineage>
        <taxon>Bacteria</taxon>
        <taxon>Pseudomonadati</taxon>
        <taxon>Campylobacterota</taxon>
        <taxon>Epsilonproteobacteria</taxon>
        <taxon>Campylobacterales</taxon>
        <taxon>Sulfurospirillaceae</taxon>
        <taxon>Sulfurospirillum</taxon>
    </lineage>
</organism>
<evidence type="ECO:0000256" key="2">
    <source>
        <dbReference type="ARBA" id="ARBA00022801"/>
    </source>
</evidence>
<dbReference type="Gene3D" id="3.40.50.300">
    <property type="entry name" value="P-loop containing nucleotide triphosphate hydrolases"/>
    <property type="match status" value="2"/>
</dbReference>
<feature type="domain" description="Helicase C-terminal" evidence="9">
    <location>
        <begin position="227"/>
        <end position="380"/>
    </location>
</feature>
<evidence type="ECO:0000256" key="3">
    <source>
        <dbReference type="ARBA" id="ARBA00022806"/>
    </source>
</evidence>
<evidence type="ECO:0000313" key="12">
    <source>
        <dbReference type="Proteomes" id="UP000703590"/>
    </source>
</evidence>
<dbReference type="PROSITE" id="PS51194">
    <property type="entry name" value="HELICASE_CTER"/>
    <property type="match status" value="1"/>
</dbReference>
<accession>A0ABS2WNV3</accession>
<dbReference type="PROSITE" id="PS00039">
    <property type="entry name" value="DEAD_ATP_HELICASE"/>
    <property type="match status" value="1"/>
</dbReference>
<evidence type="ECO:0000256" key="7">
    <source>
        <dbReference type="RuleBase" id="RU000492"/>
    </source>
</evidence>
<dbReference type="InterPro" id="IPR014014">
    <property type="entry name" value="RNA_helicase_DEAD_Q_motif"/>
</dbReference>
<proteinExistence type="inferred from homology"/>
<evidence type="ECO:0000256" key="1">
    <source>
        <dbReference type="ARBA" id="ARBA00022741"/>
    </source>
</evidence>
<dbReference type="PANTHER" id="PTHR47959">
    <property type="entry name" value="ATP-DEPENDENT RNA HELICASE RHLE-RELATED"/>
    <property type="match status" value="1"/>
</dbReference>
<evidence type="ECO:0000256" key="4">
    <source>
        <dbReference type="ARBA" id="ARBA00022840"/>
    </source>
</evidence>
<dbReference type="GO" id="GO:0016787">
    <property type="term" value="F:hydrolase activity"/>
    <property type="evidence" value="ECO:0007669"/>
    <property type="project" value="UniProtKB-KW"/>
</dbReference>
<dbReference type="EC" id="3.6.4.13" evidence="11"/>
<reference evidence="11" key="1">
    <citation type="submission" date="2021-02" db="EMBL/GenBank/DDBJ databases">
        <title>Sulfurospirillum tamanensis sp. nov.</title>
        <authorList>
            <person name="Frolova A."/>
            <person name="Merkel A."/>
            <person name="Slobodkin A."/>
        </authorList>
    </citation>
    <scope>NUCLEOTIDE SEQUENCE</scope>
    <source>
        <strain evidence="11">T05b</strain>
    </source>
</reference>
<dbReference type="PROSITE" id="PS51192">
    <property type="entry name" value="HELICASE_ATP_BIND_1"/>
    <property type="match status" value="1"/>
</dbReference>
<protein>
    <submittedName>
        <fullName evidence="11">ATP-dependent RNA helicase DbpA</fullName>
        <ecNumber evidence="11">3.6.4.13</ecNumber>
    </submittedName>
</protein>